<gene>
    <name evidence="8" type="ORF">DES39_1771</name>
</gene>
<dbReference type="AlphaFoldDB" id="A0A495RDB0"/>
<keyword evidence="4" id="KW-0819">tRNA processing</keyword>
<comment type="caution">
    <text evidence="8">The sequence shown here is derived from an EMBL/GenBank/DDBJ whole genome shotgun (WGS) entry which is preliminary data.</text>
</comment>
<dbReference type="InterPro" id="IPR018517">
    <property type="entry name" value="tRNA_hU_synthase_CS"/>
</dbReference>
<keyword evidence="6" id="KW-0560">Oxidoreductase</keyword>
<evidence type="ECO:0000256" key="5">
    <source>
        <dbReference type="ARBA" id="ARBA00022857"/>
    </source>
</evidence>
<dbReference type="Gene3D" id="1.10.1200.80">
    <property type="entry name" value="Putative flavin oxidoreducatase, domain 2"/>
    <property type="match status" value="1"/>
</dbReference>
<feature type="domain" description="DUS-like FMN-binding" evidence="7">
    <location>
        <begin position="96"/>
        <end position="397"/>
    </location>
</feature>
<dbReference type="GO" id="GO:0017150">
    <property type="term" value="F:tRNA dihydrouridine synthase activity"/>
    <property type="evidence" value="ECO:0007669"/>
    <property type="project" value="InterPro"/>
</dbReference>
<evidence type="ECO:0000259" key="7">
    <source>
        <dbReference type="Pfam" id="PF01207"/>
    </source>
</evidence>
<keyword evidence="3" id="KW-0288">FMN</keyword>
<evidence type="ECO:0000313" key="9">
    <source>
        <dbReference type="Proteomes" id="UP000278542"/>
    </source>
</evidence>
<dbReference type="Gene3D" id="3.20.20.70">
    <property type="entry name" value="Aldolase class I"/>
    <property type="match status" value="1"/>
</dbReference>
<evidence type="ECO:0000256" key="1">
    <source>
        <dbReference type="ARBA" id="ARBA00001917"/>
    </source>
</evidence>
<protein>
    <submittedName>
        <fullName evidence="8">tRNA-U20-dihydrouridine synthase</fullName>
    </submittedName>
</protein>
<evidence type="ECO:0000256" key="2">
    <source>
        <dbReference type="ARBA" id="ARBA00022630"/>
    </source>
</evidence>
<evidence type="ECO:0000256" key="3">
    <source>
        <dbReference type="ARBA" id="ARBA00022643"/>
    </source>
</evidence>
<dbReference type="EMBL" id="RBWY01000003">
    <property type="protein sequence ID" value="RKS85260.1"/>
    <property type="molecule type" value="Genomic_DNA"/>
</dbReference>
<comment type="cofactor">
    <cofactor evidence="1">
        <name>FMN</name>
        <dbReference type="ChEBI" id="CHEBI:58210"/>
    </cofactor>
</comment>
<dbReference type="GO" id="GO:0050660">
    <property type="term" value="F:flavin adenine dinucleotide binding"/>
    <property type="evidence" value="ECO:0007669"/>
    <property type="project" value="InterPro"/>
</dbReference>
<dbReference type="CDD" id="cd02801">
    <property type="entry name" value="DUS_like_FMN"/>
    <property type="match status" value="1"/>
</dbReference>
<keyword evidence="2" id="KW-0285">Flavoprotein</keyword>
<reference evidence="8 9" key="1">
    <citation type="submission" date="2018-10" db="EMBL/GenBank/DDBJ databases">
        <title>Genomic Encyclopedia of Type Strains, Phase IV (KMG-IV): sequencing the most valuable type-strain genomes for metagenomic binning, comparative biology and taxonomic classification.</title>
        <authorList>
            <person name="Goeker M."/>
        </authorList>
    </citation>
    <scope>NUCLEOTIDE SEQUENCE [LARGE SCALE GENOMIC DNA]</scope>
    <source>
        <strain evidence="8 9">DSM 22228</strain>
    </source>
</reference>
<name>A0A495RDB0_9GAMM</name>
<accession>A0A495RDB0</accession>
<proteinExistence type="predicted"/>
<keyword evidence="5" id="KW-0521">NADP</keyword>
<dbReference type="InterPro" id="IPR013785">
    <property type="entry name" value="Aldolase_TIM"/>
</dbReference>
<dbReference type="InterPro" id="IPR004652">
    <property type="entry name" value="DusB-like"/>
</dbReference>
<dbReference type="Pfam" id="PF01207">
    <property type="entry name" value="Dus"/>
    <property type="match status" value="1"/>
</dbReference>
<organism evidence="8 9">
    <name type="scientific">Orbus hercynius</name>
    <dbReference type="NCBI Taxonomy" id="593135"/>
    <lineage>
        <taxon>Bacteria</taxon>
        <taxon>Pseudomonadati</taxon>
        <taxon>Pseudomonadota</taxon>
        <taxon>Gammaproteobacteria</taxon>
        <taxon>Orbales</taxon>
        <taxon>Orbaceae</taxon>
        <taxon>Orbus</taxon>
    </lineage>
</organism>
<evidence type="ECO:0000256" key="4">
    <source>
        <dbReference type="ARBA" id="ARBA00022694"/>
    </source>
</evidence>
<evidence type="ECO:0000313" key="8">
    <source>
        <dbReference type="EMBL" id="RKS85260.1"/>
    </source>
</evidence>
<dbReference type="NCBIfam" id="TIGR00737">
    <property type="entry name" value="nifR3_yhdG"/>
    <property type="match status" value="1"/>
</dbReference>
<dbReference type="PROSITE" id="PS01136">
    <property type="entry name" value="UPF0034"/>
    <property type="match status" value="1"/>
</dbReference>
<dbReference type="SUPFAM" id="SSF51395">
    <property type="entry name" value="FMN-linked oxidoreductases"/>
    <property type="match status" value="1"/>
</dbReference>
<keyword evidence="9" id="KW-1185">Reference proteome</keyword>
<dbReference type="PANTHER" id="PTHR45846">
    <property type="entry name" value="TRNA-DIHYDROURIDINE(47) SYNTHASE [NAD(P)(+)]-LIKE"/>
    <property type="match status" value="1"/>
</dbReference>
<sequence>MSFNNRQLIVFFVITSVKNFVTSHYKFTFKSDKADKKYITNHVNNKKISSKLSYFNFTLFSVQKKVRNIRALKEDFCVLSESFNIANLTIKNRLIAAPMAGISDLPFRSLCYQFGAGLAFSEMFLANSQIWNTEQSLQKMASTEELGIKAVQIVGSDPDEMAKTAVLNVNQGAQLIDINMGCPAKKVNKKLAGSALLQYPELVEAILLKVVQSVNVPVTLKIRTGWDKAHKNCINIAQIAEKCGIKAITIHGRTRACLFKGSAEYDSIKAVKEHVTIPVIANGDITSPEKAEEVFQYTNADAIMLGRATQGRPWIFEDIAFYCKHGKLKPEKSIDEIKLITIQHIKYLHQFYGERKGLQIARKHVFWYTKNCENSDHFRRLFSAIDDAEQQIDALEAFFV</sequence>
<dbReference type="InterPro" id="IPR024036">
    <property type="entry name" value="tRNA-dHydroUridine_Synthase_C"/>
</dbReference>
<dbReference type="InterPro" id="IPR035587">
    <property type="entry name" value="DUS-like_FMN-bd"/>
</dbReference>
<dbReference type="GO" id="GO:0003723">
    <property type="term" value="F:RNA binding"/>
    <property type="evidence" value="ECO:0007669"/>
    <property type="project" value="TreeGrafter"/>
</dbReference>
<dbReference type="Proteomes" id="UP000278542">
    <property type="component" value="Unassembled WGS sequence"/>
</dbReference>
<dbReference type="PANTHER" id="PTHR45846:SF1">
    <property type="entry name" value="TRNA-DIHYDROURIDINE(47) SYNTHASE [NAD(P)(+)]-LIKE"/>
    <property type="match status" value="1"/>
</dbReference>
<evidence type="ECO:0000256" key="6">
    <source>
        <dbReference type="ARBA" id="ARBA00023002"/>
    </source>
</evidence>